<dbReference type="InterPro" id="IPR047057">
    <property type="entry name" value="MerR_fam"/>
</dbReference>
<dbReference type="CDD" id="cd04765">
    <property type="entry name" value="HTH_MlrA-like_sg2"/>
    <property type="match status" value="1"/>
</dbReference>
<dbReference type="AlphaFoldDB" id="A0A5M8P141"/>
<dbReference type="Pfam" id="PF13411">
    <property type="entry name" value="MerR_1"/>
    <property type="match status" value="1"/>
</dbReference>
<reference evidence="3 4" key="1">
    <citation type="submission" date="2019-03" db="EMBL/GenBank/DDBJ databases">
        <title>Single cell metagenomics reveals metabolic interactions within the superorganism composed of flagellate Streblomastix strix and complex community of Bacteroidetes bacteria on its surface.</title>
        <authorList>
            <person name="Treitli S.C."/>
            <person name="Kolisko M."/>
            <person name="Husnik F."/>
            <person name="Keeling P."/>
            <person name="Hampl V."/>
        </authorList>
    </citation>
    <scope>NUCLEOTIDE SEQUENCE [LARGE SCALE GENOMIC DNA]</scope>
    <source>
        <strain evidence="3">St1</strain>
    </source>
</reference>
<evidence type="ECO:0000313" key="3">
    <source>
        <dbReference type="EMBL" id="KAA6302102.1"/>
    </source>
</evidence>
<evidence type="ECO:0000259" key="2">
    <source>
        <dbReference type="PROSITE" id="PS50937"/>
    </source>
</evidence>
<keyword evidence="1" id="KW-0238">DNA-binding</keyword>
<organism evidence="3 4">
    <name type="scientific">Candidatus Ordinivivax streblomastigis</name>
    <dbReference type="NCBI Taxonomy" id="2540710"/>
    <lineage>
        <taxon>Bacteria</taxon>
        <taxon>Pseudomonadati</taxon>
        <taxon>Bacteroidota</taxon>
        <taxon>Bacteroidia</taxon>
        <taxon>Bacteroidales</taxon>
        <taxon>Candidatus Ordinivivax</taxon>
    </lineage>
</organism>
<dbReference type="InterPro" id="IPR009061">
    <property type="entry name" value="DNA-bd_dom_put_sf"/>
</dbReference>
<name>A0A5M8P141_9BACT</name>
<dbReference type="Proteomes" id="UP000324575">
    <property type="component" value="Unassembled WGS sequence"/>
</dbReference>
<dbReference type="GO" id="GO:0003700">
    <property type="term" value="F:DNA-binding transcription factor activity"/>
    <property type="evidence" value="ECO:0007669"/>
    <property type="project" value="InterPro"/>
</dbReference>
<dbReference type="SUPFAM" id="SSF46955">
    <property type="entry name" value="Putative DNA-binding domain"/>
    <property type="match status" value="1"/>
</dbReference>
<dbReference type="Gene3D" id="1.10.1660.10">
    <property type="match status" value="1"/>
</dbReference>
<proteinExistence type="predicted"/>
<comment type="caution">
    <text evidence="3">The sequence shown here is derived from an EMBL/GenBank/DDBJ whole genome shotgun (WGS) entry which is preliminary data.</text>
</comment>
<accession>A0A5M8P141</accession>
<gene>
    <name evidence="3" type="ORF">EZS26_001703</name>
</gene>
<dbReference type="InterPro" id="IPR000551">
    <property type="entry name" value="MerR-type_HTH_dom"/>
</dbReference>
<dbReference type="PROSITE" id="PS50937">
    <property type="entry name" value="HTH_MERR_2"/>
    <property type="match status" value="1"/>
</dbReference>
<dbReference type="PANTHER" id="PTHR30204:SF15">
    <property type="entry name" value="BLL5018 PROTEIN"/>
    <property type="match status" value="1"/>
</dbReference>
<dbReference type="SMART" id="SM00422">
    <property type="entry name" value="HTH_MERR"/>
    <property type="match status" value="1"/>
</dbReference>
<protein>
    <submittedName>
        <fullName evidence="3">HTH-type transcriptional regulator MlrA</fullName>
    </submittedName>
</protein>
<evidence type="ECO:0000256" key="1">
    <source>
        <dbReference type="ARBA" id="ARBA00023125"/>
    </source>
</evidence>
<dbReference type="GO" id="GO:0003677">
    <property type="term" value="F:DNA binding"/>
    <property type="evidence" value="ECO:0007669"/>
    <property type="project" value="UniProtKB-KW"/>
</dbReference>
<evidence type="ECO:0000313" key="4">
    <source>
        <dbReference type="Proteomes" id="UP000324575"/>
    </source>
</evidence>
<dbReference type="EMBL" id="SNRX01000010">
    <property type="protein sequence ID" value="KAA6302102.1"/>
    <property type="molecule type" value="Genomic_DNA"/>
</dbReference>
<feature type="domain" description="HTH merR-type" evidence="2">
    <location>
        <begin position="12"/>
        <end position="82"/>
    </location>
</feature>
<sequence length="124" mass="14720">MPESKFKREKLFYSIKEVADMFDVKPSLLRYWEKEFPSIHPPTTVGKTRQYRKEDIEEIRRIHHLVKVQGVTLSGAKQKLKNNRPLVDVSSEVVERLTFIREELMKLKVEFDELDQAYEEAVNP</sequence>
<dbReference type="PANTHER" id="PTHR30204">
    <property type="entry name" value="REDOX-CYCLING DRUG-SENSING TRANSCRIPTIONAL ACTIVATOR SOXR"/>
    <property type="match status" value="1"/>
</dbReference>